<name>A0A5E4LNP0_9ARCH</name>
<dbReference type="NCBIfam" id="TIGR00589">
    <property type="entry name" value="ogt"/>
    <property type="match status" value="1"/>
</dbReference>
<evidence type="ECO:0000256" key="5">
    <source>
        <dbReference type="ARBA" id="ARBA00023204"/>
    </source>
</evidence>
<dbReference type="InterPro" id="IPR036388">
    <property type="entry name" value="WH-like_DNA-bd_sf"/>
</dbReference>
<dbReference type="InterPro" id="IPR014048">
    <property type="entry name" value="MethylDNA_cys_MeTrfase_DNA-bd"/>
</dbReference>
<evidence type="ECO:0000256" key="3">
    <source>
        <dbReference type="ARBA" id="ARBA00022679"/>
    </source>
</evidence>
<dbReference type="PROSITE" id="PS00374">
    <property type="entry name" value="MGMT"/>
    <property type="match status" value="1"/>
</dbReference>
<dbReference type="PANTHER" id="PTHR10815:SF13">
    <property type="entry name" value="METHYLATED-DNA--PROTEIN-CYSTEINE METHYLTRANSFERASE"/>
    <property type="match status" value="1"/>
</dbReference>
<evidence type="ECO:0000256" key="6">
    <source>
        <dbReference type="ARBA" id="ARBA00049348"/>
    </source>
</evidence>
<dbReference type="Pfam" id="PF01035">
    <property type="entry name" value="DNA_binding_1"/>
    <property type="match status" value="1"/>
</dbReference>
<feature type="domain" description="Methylated-DNA-[protein]-cysteine S-methyltransferase DNA binding" evidence="7">
    <location>
        <begin position="4"/>
        <end position="81"/>
    </location>
</feature>
<dbReference type="Proteomes" id="UP000789941">
    <property type="component" value="Unassembled WGS sequence"/>
</dbReference>
<comment type="catalytic activity">
    <reaction evidence="6">
        <text>a 6-O-methyl-2'-deoxyguanosine in DNA + L-cysteinyl-[protein] = S-methyl-L-cysteinyl-[protein] + a 2'-deoxyguanosine in DNA</text>
        <dbReference type="Rhea" id="RHEA:24000"/>
        <dbReference type="Rhea" id="RHEA-COMP:10131"/>
        <dbReference type="Rhea" id="RHEA-COMP:10132"/>
        <dbReference type="Rhea" id="RHEA-COMP:11367"/>
        <dbReference type="Rhea" id="RHEA-COMP:11368"/>
        <dbReference type="ChEBI" id="CHEBI:29950"/>
        <dbReference type="ChEBI" id="CHEBI:82612"/>
        <dbReference type="ChEBI" id="CHEBI:85445"/>
        <dbReference type="ChEBI" id="CHEBI:85448"/>
        <dbReference type="EC" id="2.1.1.63"/>
    </reaction>
</comment>
<dbReference type="EC" id="2.1.1.63" evidence="8"/>
<evidence type="ECO:0000256" key="2">
    <source>
        <dbReference type="ARBA" id="ARBA00022603"/>
    </source>
</evidence>
<keyword evidence="3 8" id="KW-0808">Transferase</keyword>
<dbReference type="GO" id="GO:0032259">
    <property type="term" value="P:methylation"/>
    <property type="evidence" value="ECO:0007669"/>
    <property type="project" value="UniProtKB-KW"/>
</dbReference>
<proteinExistence type="predicted"/>
<gene>
    <name evidence="8" type="primary">ogt</name>
    <name evidence="8" type="ORF">LFW2832_01197</name>
</gene>
<evidence type="ECO:0000313" key="9">
    <source>
        <dbReference type="Proteomes" id="UP000789941"/>
    </source>
</evidence>
<keyword evidence="5" id="KW-0234">DNA repair</keyword>
<evidence type="ECO:0000313" key="8">
    <source>
        <dbReference type="EMBL" id="VVC02708.1"/>
    </source>
</evidence>
<reference evidence="8 9" key="1">
    <citation type="submission" date="2019-08" db="EMBL/GenBank/DDBJ databases">
        <authorList>
            <person name="Vazquez-Campos X."/>
        </authorList>
    </citation>
    <scope>NUCLEOTIDE SEQUENCE [LARGE SCALE GENOMIC DNA]</scope>
    <source>
        <strain evidence="8">LFW-283_2</strain>
    </source>
</reference>
<comment type="caution">
    <text evidence="8">The sequence shown here is derived from an EMBL/GenBank/DDBJ whole genome shotgun (WGS) entry which is preliminary data.</text>
</comment>
<keyword evidence="2 8" id="KW-0489">Methyltransferase</keyword>
<dbReference type="AlphaFoldDB" id="A0A5E4LNP0"/>
<dbReference type="CDD" id="cd06445">
    <property type="entry name" value="ATase"/>
    <property type="match status" value="1"/>
</dbReference>
<dbReference type="GO" id="GO:0006281">
    <property type="term" value="P:DNA repair"/>
    <property type="evidence" value="ECO:0007669"/>
    <property type="project" value="UniProtKB-KW"/>
</dbReference>
<dbReference type="InterPro" id="IPR036217">
    <property type="entry name" value="MethylDNA_cys_MeTrfase_DNAb"/>
</dbReference>
<accession>A0A5E4LNP0</accession>
<protein>
    <submittedName>
        <fullName evidence="8">Methylated-DNA--protein-cysteine methyltransferase</fullName>
        <ecNumber evidence="8">2.1.1.63</ecNumber>
    </submittedName>
</protein>
<dbReference type="InterPro" id="IPR001497">
    <property type="entry name" value="MethylDNA_cys_MeTrfase_AS"/>
</dbReference>
<dbReference type="PANTHER" id="PTHR10815">
    <property type="entry name" value="METHYLATED-DNA--PROTEIN-CYSTEINE METHYLTRANSFERASE"/>
    <property type="match status" value="1"/>
</dbReference>
<dbReference type="GO" id="GO:0003908">
    <property type="term" value="F:methylated-DNA-[protein]-cysteine S-methyltransferase activity"/>
    <property type="evidence" value="ECO:0007669"/>
    <property type="project" value="UniProtKB-EC"/>
</dbReference>
<keyword evidence="4" id="KW-0227">DNA damage</keyword>
<comment type="catalytic activity">
    <reaction evidence="1">
        <text>a 4-O-methyl-thymidine in DNA + L-cysteinyl-[protein] = a thymidine in DNA + S-methyl-L-cysteinyl-[protein]</text>
        <dbReference type="Rhea" id="RHEA:53428"/>
        <dbReference type="Rhea" id="RHEA-COMP:10131"/>
        <dbReference type="Rhea" id="RHEA-COMP:10132"/>
        <dbReference type="Rhea" id="RHEA-COMP:13555"/>
        <dbReference type="Rhea" id="RHEA-COMP:13556"/>
        <dbReference type="ChEBI" id="CHEBI:29950"/>
        <dbReference type="ChEBI" id="CHEBI:82612"/>
        <dbReference type="ChEBI" id="CHEBI:137386"/>
        <dbReference type="ChEBI" id="CHEBI:137387"/>
        <dbReference type="EC" id="2.1.1.63"/>
    </reaction>
</comment>
<dbReference type="EMBL" id="CABMJJ010000002">
    <property type="protein sequence ID" value="VVC02708.1"/>
    <property type="molecule type" value="Genomic_DNA"/>
</dbReference>
<organism evidence="8 9">
    <name type="scientific">Candidatus Bilamarchaeum dharawalense</name>
    <dbReference type="NCBI Taxonomy" id="2885759"/>
    <lineage>
        <taxon>Archaea</taxon>
        <taxon>Candidatus Micrarchaeota</taxon>
        <taxon>Candidatus Micrarchaeia</taxon>
        <taxon>Candidatus Anstonellales</taxon>
        <taxon>Candidatus Bilamarchaeaceae</taxon>
        <taxon>Candidatus Bilamarchaeum</taxon>
    </lineage>
</organism>
<evidence type="ECO:0000256" key="1">
    <source>
        <dbReference type="ARBA" id="ARBA00001286"/>
    </source>
</evidence>
<sequence length="99" mass="10929">MTRFQEKVYAACKKIPRGKISTYSAIAHAIGKPTACRAVGNALNKNRSSDVPCHRVICSNGRVGGFAHGTRAKIKMLTVEGLKIKRGKLLFFKSFFYLP</sequence>
<evidence type="ECO:0000256" key="4">
    <source>
        <dbReference type="ARBA" id="ARBA00022763"/>
    </source>
</evidence>
<evidence type="ECO:0000259" key="7">
    <source>
        <dbReference type="Pfam" id="PF01035"/>
    </source>
</evidence>
<dbReference type="SUPFAM" id="SSF46767">
    <property type="entry name" value="Methylated DNA-protein cysteine methyltransferase, C-terminal domain"/>
    <property type="match status" value="1"/>
</dbReference>
<dbReference type="Gene3D" id="1.10.10.10">
    <property type="entry name" value="Winged helix-like DNA-binding domain superfamily/Winged helix DNA-binding domain"/>
    <property type="match status" value="1"/>
</dbReference>